<name>A0A0K2UA37_LEPSM</name>
<dbReference type="InterPro" id="IPR016185">
    <property type="entry name" value="PreATP-grasp_dom_sf"/>
</dbReference>
<dbReference type="EMBL" id="HACA01017456">
    <property type="protein sequence ID" value="CDW34817.1"/>
    <property type="molecule type" value="Transcribed_RNA"/>
</dbReference>
<keyword evidence="7" id="KW-0496">Mitochondrion</keyword>
<dbReference type="PROSITE" id="PS00867">
    <property type="entry name" value="CPSASE_2"/>
    <property type="match status" value="1"/>
</dbReference>
<keyword evidence="3" id="KW-0436">Ligase</keyword>
<dbReference type="GO" id="GO:0046872">
    <property type="term" value="F:metal ion binding"/>
    <property type="evidence" value="ECO:0007669"/>
    <property type="project" value="InterPro"/>
</dbReference>
<dbReference type="GO" id="GO:0004485">
    <property type="term" value="F:methylcrotonoyl-CoA carboxylase activity"/>
    <property type="evidence" value="ECO:0007669"/>
    <property type="project" value="TreeGrafter"/>
</dbReference>
<evidence type="ECO:0000259" key="13">
    <source>
        <dbReference type="PROSITE" id="PS50979"/>
    </source>
</evidence>
<feature type="domain" description="ATP-grasp" evidence="12">
    <location>
        <begin position="144"/>
        <end position="341"/>
    </location>
</feature>
<dbReference type="InterPro" id="IPR005479">
    <property type="entry name" value="CPAse_ATP-bd"/>
</dbReference>
<dbReference type="InterPro" id="IPR011053">
    <property type="entry name" value="Single_hybrid_motif"/>
</dbReference>
<dbReference type="Gene3D" id="2.40.50.100">
    <property type="match status" value="1"/>
</dbReference>
<dbReference type="InterPro" id="IPR011761">
    <property type="entry name" value="ATP-grasp"/>
</dbReference>
<comment type="function">
    <text evidence="9">This is one of the 2 subunits of the biotin-dependent propionyl-CoA carboxylase (PCC), a mitochondrial enzyme involved in the catabolism of odd chain fatty acids, branched-chain amino acids isoleucine, threonine, methionine, and valine and other metabolites. Propionyl-CoA carboxylase catalyzes the carboxylation of propionyl-CoA/propanoyl-CoA to D-methylmalonyl-CoA/(S)-methylmalonyl-CoA. Within the holoenzyme, the alpha subunit catalyzes the ATP-dependent carboxylation of the biotin carried by the biotin carboxyl carrier (BCC) domain, while the beta subunit then transfers the carboxyl group from carboxylated biotin to propionyl-CoA. Propionyl-CoA carboxylase also significantly acts on butyryl-CoA/butanoyl-CoA, which is converted to ethylmalonyl-CoA/(2S)-ethylmalonyl-CoA. Other alternative minor substrates include (2E)-butenoyl-CoA/crotonoyl-CoA.</text>
</comment>
<proteinExistence type="predicted"/>
<evidence type="ECO:0000256" key="6">
    <source>
        <dbReference type="ARBA" id="ARBA00022946"/>
    </source>
</evidence>
<keyword evidence="5 10" id="KW-0067">ATP-binding</keyword>
<evidence type="ECO:0000259" key="12">
    <source>
        <dbReference type="PROSITE" id="PS50975"/>
    </source>
</evidence>
<dbReference type="PANTHER" id="PTHR18866:SF33">
    <property type="entry name" value="METHYLCROTONOYL-COA CARBOXYLASE SUBUNIT ALPHA, MITOCHONDRIAL-RELATED"/>
    <property type="match status" value="1"/>
</dbReference>
<dbReference type="InterPro" id="IPR001882">
    <property type="entry name" value="Biotin_BS"/>
</dbReference>
<reference evidence="14" key="1">
    <citation type="submission" date="2014-05" db="EMBL/GenBank/DDBJ databases">
        <authorList>
            <person name="Chronopoulou M."/>
        </authorList>
    </citation>
    <scope>NUCLEOTIDE SEQUENCE</scope>
    <source>
        <tissue evidence="14">Whole organism</tissue>
    </source>
</reference>
<evidence type="ECO:0000313" key="14">
    <source>
        <dbReference type="EMBL" id="CDW34817.1"/>
    </source>
</evidence>
<dbReference type="Pfam" id="PF00364">
    <property type="entry name" value="Biotin_lipoyl"/>
    <property type="match status" value="1"/>
</dbReference>
<dbReference type="GO" id="GO:0005524">
    <property type="term" value="F:ATP binding"/>
    <property type="evidence" value="ECO:0007669"/>
    <property type="project" value="UniProtKB-UniRule"/>
</dbReference>
<dbReference type="OrthoDB" id="196847at2759"/>
<dbReference type="Gene3D" id="3.30.470.20">
    <property type="entry name" value="ATP-grasp fold, B domain"/>
    <property type="match status" value="1"/>
</dbReference>
<dbReference type="GO" id="GO:0005759">
    <property type="term" value="C:mitochondrial matrix"/>
    <property type="evidence" value="ECO:0007669"/>
    <property type="project" value="UniProtKB-SubCell"/>
</dbReference>
<dbReference type="PROSITE" id="PS50975">
    <property type="entry name" value="ATP_GRASP"/>
    <property type="match status" value="1"/>
</dbReference>
<keyword evidence="6" id="KW-0809">Transit peptide</keyword>
<sequence>MIPNKLLLGMGSLRSSLHRSMSTTIINKVLIANRGEIACRVMRTANSMGIETVAVYSDADKGSMHVEMADQAYYIGPPASQQSYLVQDKIIEVAQKSGAQAIHPGYGFLSENVEFAELCQKKGIIFVGPPASAIRDMGIKSTSKIIMTEANVPCIGGYHGEDQSFERLKSEASKIGYPIMIKAVRGGGGKGMRIALTEDEFEQQLNSAKTEGLKSFGDEVMLLEKYVQNPRHVEVQVFGDQHGNYVYLFERDCSVQRRHQKIIEEAPGPFISWEVRRKLGEAAVRAARAVDYVGAGTVEFIMDKDFNFYFMEMNTRLQVEHPVTEMITGTDLVKWQLQAAAGQVLPITQDDIKLNGWSFEARIYAEDPDQDFMPGAGPLHHVSYPKADDNVRIETGIRQGDEVSVHYDPMIAKLVVWGPDRDSALTKLRSCLSEYNIEGLTTNINFLMNLSAHPQFVAGEVDTDFIPRHYSELFPKITVDHEHICEAVTALILSESQKLADNDPFSVEMGTRLNYCFSKVYQFTVNKEPIEASVLFKGADRFDIKVKDSSYSVQAKLAHHPGRNCSHIICSVNGHVSKQRFIANDEEIVLFTRDIGKITFEKKVPQFITAQLNAGASGAGDAVAPMPGVIEKVNVKKGDSVKVGDTLMIMIAMKMEYVIKANKTGTIQKVFHSQGDFVNKNTLLVQFQEDTEEK</sequence>
<dbReference type="SMART" id="SM00878">
    <property type="entry name" value="Biotin_carb_C"/>
    <property type="match status" value="1"/>
</dbReference>
<evidence type="ECO:0000259" key="11">
    <source>
        <dbReference type="PROSITE" id="PS50968"/>
    </source>
</evidence>
<dbReference type="SUPFAM" id="SSF56059">
    <property type="entry name" value="Glutathione synthetase ATP-binding domain-like"/>
    <property type="match status" value="1"/>
</dbReference>
<dbReference type="SUPFAM" id="SSF51246">
    <property type="entry name" value="Rudiment single hybrid motif"/>
    <property type="match status" value="1"/>
</dbReference>
<dbReference type="PANTHER" id="PTHR18866">
    <property type="entry name" value="CARBOXYLASE:PYRUVATE/ACETYL-COA/PROPIONYL-COA CARBOXYLASE"/>
    <property type="match status" value="1"/>
</dbReference>
<dbReference type="InterPro" id="IPR005482">
    <property type="entry name" value="Biotin_COase_C"/>
</dbReference>
<feature type="domain" description="Biotin carboxylation" evidence="13">
    <location>
        <begin position="25"/>
        <end position="471"/>
    </location>
</feature>
<dbReference type="Pfam" id="PF02786">
    <property type="entry name" value="CPSase_L_D2"/>
    <property type="match status" value="1"/>
</dbReference>
<dbReference type="InterPro" id="IPR050856">
    <property type="entry name" value="Biotin_carboxylase_complex"/>
</dbReference>
<evidence type="ECO:0000256" key="1">
    <source>
        <dbReference type="ARBA" id="ARBA00001953"/>
    </source>
</evidence>
<dbReference type="CDD" id="cd06850">
    <property type="entry name" value="biotinyl_domain"/>
    <property type="match status" value="1"/>
</dbReference>
<dbReference type="SUPFAM" id="SSF52440">
    <property type="entry name" value="PreATP-grasp domain"/>
    <property type="match status" value="1"/>
</dbReference>
<evidence type="ECO:0000256" key="10">
    <source>
        <dbReference type="PROSITE-ProRule" id="PRU00409"/>
    </source>
</evidence>
<dbReference type="Pfam" id="PF00289">
    <property type="entry name" value="Biotin_carb_N"/>
    <property type="match status" value="1"/>
</dbReference>
<dbReference type="InterPro" id="IPR011054">
    <property type="entry name" value="Rudment_hybrid_motif"/>
</dbReference>
<keyword evidence="8" id="KW-0092">Biotin</keyword>
<dbReference type="Pfam" id="PF02785">
    <property type="entry name" value="Biotin_carb_C"/>
    <property type="match status" value="1"/>
</dbReference>
<comment type="cofactor">
    <cofactor evidence="1">
        <name>biotin</name>
        <dbReference type="ChEBI" id="CHEBI:57586"/>
    </cofactor>
</comment>
<accession>A0A0K2UA37</accession>
<dbReference type="PROSITE" id="PS50968">
    <property type="entry name" value="BIOTINYL_LIPOYL"/>
    <property type="match status" value="1"/>
</dbReference>
<gene>
    <name evidence="14" type="primary">mccc1</name>
</gene>
<organism evidence="14">
    <name type="scientific">Lepeophtheirus salmonis</name>
    <name type="common">Salmon louse</name>
    <name type="synonym">Caligus salmonis</name>
    <dbReference type="NCBI Taxonomy" id="72036"/>
    <lineage>
        <taxon>Eukaryota</taxon>
        <taxon>Metazoa</taxon>
        <taxon>Ecdysozoa</taxon>
        <taxon>Arthropoda</taxon>
        <taxon>Crustacea</taxon>
        <taxon>Multicrustacea</taxon>
        <taxon>Hexanauplia</taxon>
        <taxon>Copepoda</taxon>
        <taxon>Siphonostomatoida</taxon>
        <taxon>Caligidae</taxon>
        <taxon>Lepeophtheirus</taxon>
    </lineage>
</organism>
<dbReference type="InterPro" id="IPR005481">
    <property type="entry name" value="BC-like_N"/>
</dbReference>
<evidence type="ECO:0000256" key="7">
    <source>
        <dbReference type="ARBA" id="ARBA00023128"/>
    </source>
</evidence>
<comment type="subcellular location">
    <subcellularLocation>
        <location evidence="2">Mitochondrion matrix</location>
    </subcellularLocation>
</comment>
<dbReference type="NCBIfam" id="NF006367">
    <property type="entry name" value="PRK08591.1"/>
    <property type="match status" value="1"/>
</dbReference>
<evidence type="ECO:0000256" key="4">
    <source>
        <dbReference type="ARBA" id="ARBA00022741"/>
    </source>
</evidence>
<evidence type="ECO:0000256" key="9">
    <source>
        <dbReference type="ARBA" id="ARBA00056148"/>
    </source>
</evidence>
<evidence type="ECO:0000256" key="3">
    <source>
        <dbReference type="ARBA" id="ARBA00022598"/>
    </source>
</evidence>
<dbReference type="InterPro" id="IPR011764">
    <property type="entry name" value="Biotin_carboxylation_dom"/>
</dbReference>
<evidence type="ECO:0000256" key="2">
    <source>
        <dbReference type="ARBA" id="ARBA00004305"/>
    </source>
</evidence>
<feature type="domain" description="Lipoyl-binding" evidence="11">
    <location>
        <begin position="611"/>
        <end position="688"/>
    </location>
</feature>
<dbReference type="FunFam" id="3.40.50.20:FF:000010">
    <property type="entry name" value="Propionyl-CoA carboxylase subunit alpha"/>
    <property type="match status" value="1"/>
</dbReference>
<keyword evidence="4 10" id="KW-0547">Nucleotide-binding</keyword>
<dbReference type="FunFam" id="2.40.50.100:FF:000003">
    <property type="entry name" value="Acetyl-CoA carboxylase biotin carboxyl carrier protein"/>
    <property type="match status" value="1"/>
</dbReference>
<dbReference type="FunFam" id="3.30.1490.20:FF:000003">
    <property type="entry name" value="acetyl-CoA carboxylase isoform X1"/>
    <property type="match status" value="1"/>
</dbReference>
<protein>
    <submittedName>
        <fullName evidence="14">MethylcrotonoylCoA carboxylase 1 (Alpha) [Xenopus (Silurana) tropicalis]</fullName>
    </submittedName>
</protein>
<dbReference type="PROSITE" id="PS50979">
    <property type="entry name" value="BC"/>
    <property type="match status" value="1"/>
</dbReference>
<dbReference type="SUPFAM" id="SSF51230">
    <property type="entry name" value="Single hybrid motif"/>
    <property type="match status" value="1"/>
</dbReference>
<dbReference type="PROSITE" id="PS00188">
    <property type="entry name" value="BIOTIN"/>
    <property type="match status" value="1"/>
</dbReference>
<evidence type="ECO:0000256" key="5">
    <source>
        <dbReference type="ARBA" id="ARBA00022840"/>
    </source>
</evidence>
<dbReference type="FunFam" id="3.30.470.20:FF:000028">
    <property type="entry name" value="Methylcrotonoyl-CoA carboxylase subunit alpha, mitochondrial"/>
    <property type="match status" value="1"/>
</dbReference>
<dbReference type="AlphaFoldDB" id="A0A0K2UA37"/>
<evidence type="ECO:0000256" key="8">
    <source>
        <dbReference type="ARBA" id="ARBA00023267"/>
    </source>
</evidence>
<dbReference type="InterPro" id="IPR000089">
    <property type="entry name" value="Biotin_lipoyl"/>
</dbReference>